<dbReference type="Proteomes" id="UP001596507">
    <property type="component" value="Unassembled WGS sequence"/>
</dbReference>
<evidence type="ECO:0000313" key="2">
    <source>
        <dbReference type="EMBL" id="MFC7268709.1"/>
    </source>
</evidence>
<evidence type="ECO:0000313" key="3">
    <source>
        <dbReference type="Proteomes" id="UP001596507"/>
    </source>
</evidence>
<evidence type="ECO:0000256" key="1">
    <source>
        <dbReference type="SAM" id="Phobius"/>
    </source>
</evidence>
<keyword evidence="1" id="KW-0812">Transmembrane</keyword>
<protein>
    <submittedName>
        <fullName evidence="2">Uncharacterized protein</fullName>
    </submittedName>
</protein>
<reference evidence="3" key="1">
    <citation type="journal article" date="2019" name="Int. J. Syst. Evol. Microbiol.">
        <title>The Global Catalogue of Microorganisms (GCM) 10K type strain sequencing project: providing services to taxonomists for standard genome sequencing and annotation.</title>
        <authorList>
            <consortium name="The Broad Institute Genomics Platform"/>
            <consortium name="The Broad Institute Genome Sequencing Center for Infectious Disease"/>
            <person name="Wu L."/>
            <person name="Ma J."/>
        </authorList>
    </citation>
    <scope>NUCLEOTIDE SEQUENCE [LARGE SCALE GENOMIC DNA]</scope>
    <source>
        <strain evidence="3">CGMCC 1.15772</strain>
    </source>
</reference>
<gene>
    <name evidence="2" type="ORF">ACFQRL_07040</name>
</gene>
<keyword evidence="1" id="KW-1133">Transmembrane helix</keyword>
<keyword evidence="3" id="KW-1185">Reference proteome</keyword>
<name>A0ABW2HBT0_9MICO</name>
<proteinExistence type="predicted"/>
<comment type="caution">
    <text evidence="2">The sequence shown here is derived from an EMBL/GenBank/DDBJ whole genome shotgun (WGS) entry which is preliminary data.</text>
</comment>
<accession>A0ABW2HBT0</accession>
<organism evidence="2 3">
    <name type="scientific">Microbacterium fluvii</name>
    <dbReference type="NCBI Taxonomy" id="415215"/>
    <lineage>
        <taxon>Bacteria</taxon>
        <taxon>Bacillati</taxon>
        <taxon>Actinomycetota</taxon>
        <taxon>Actinomycetes</taxon>
        <taxon>Micrococcales</taxon>
        <taxon>Microbacteriaceae</taxon>
        <taxon>Microbacterium</taxon>
    </lineage>
</organism>
<feature type="transmembrane region" description="Helical" evidence="1">
    <location>
        <begin position="25"/>
        <end position="48"/>
    </location>
</feature>
<keyword evidence="1" id="KW-0472">Membrane</keyword>
<dbReference type="RefSeq" id="WP_262873590.1">
    <property type="nucleotide sequence ID" value="NZ_BAABKW010000002.1"/>
</dbReference>
<sequence length="223" mass="23487">MIREPAVGPAPQPGMEEYVRARVRIIALSLVLVVPAVMTTGCFMGPLLDGRSPFDEPSNASRAQIAAALPLVQDALDDVGDVDPAWRAVAESGADNCEGACNLRVEVSIEPVDPSALTEIDRSDLPDNGFPRYEVPRAVLEAALVASVPVAEQQHVDVYVVPGLGVPVGEITPLADLSASVEALFADDDEATAFSVSFGEHSEGWVRAFTRTHTDVLAAMGLG</sequence>
<dbReference type="EMBL" id="JBHTBE010000001">
    <property type="protein sequence ID" value="MFC7268709.1"/>
    <property type="molecule type" value="Genomic_DNA"/>
</dbReference>